<keyword evidence="2" id="KW-1185">Reference proteome</keyword>
<dbReference type="AlphaFoldDB" id="A0A0L6ULC9"/>
<protein>
    <submittedName>
        <fullName evidence="1">Uncharacterized protein</fullName>
    </submittedName>
</protein>
<dbReference type="Proteomes" id="UP000037035">
    <property type="component" value="Unassembled WGS sequence"/>
</dbReference>
<feature type="non-terminal residue" evidence="1">
    <location>
        <position position="1"/>
    </location>
</feature>
<evidence type="ECO:0000313" key="2">
    <source>
        <dbReference type="Proteomes" id="UP000037035"/>
    </source>
</evidence>
<name>A0A0L6ULC9_9BASI</name>
<accession>A0A0L6ULC9</accession>
<organism evidence="1 2">
    <name type="scientific">Puccinia sorghi</name>
    <dbReference type="NCBI Taxonomy" id="27349"/>
    <lineage>
        <taxon>Eukaryota</taxon>
        <taxon>Fungi</taxon>
        <taxon>Dikarya</taxon>
        <taxon>Basidiomycota</taxon>
        <taxon>Pucciniomycotina</taxon>
        <taxon>Pucciniomycetes</taxon>
        <taxon>Pucciniales</taxon>
        <taxon>Pucciniaceae</taxon>
        <taxon>Puccinia</taxon>
    </lineage>
</organism>
<reference evidence="1 2" key="1">
    <citation type="submission" date="2015-08" db="EMBL/GenBank/DDBJ databases">
        <title>Next Generation Sequencing and Analysis of the Genome of Puccinia sorghi L Schw, the Causal Agent of Maize Common Rust.</title>
        <authorList>
            <person name="Rochi L."/>
            <person name="Burguener G."/>
            <person name="Darino M."/>
            <person name="Turjanski A."/>
            <person name="Kreff E."/>
            <person name="Dieguez M.J."/>
            <person name="Sacco F."/>
        </authorList>
    </citation>
    <scope>NUCLEOTIDE SEQUENCE [LARGE SCALE GENOMIC DNA]</scope>
    <source>
        <strain evidence="1 2">RO10H11247</strain>
    </source>
</reference>
<evidence type="ECO:0000313" key="1">
    <source>
        <dbReference type="EMBL" id="KNZ48630.1"/>
    </source>
</evidence>
<dbReference type="EMBL" id="LAVV01010751">
    <property type="protein sequence ID" value="KNZ48630.1"/>
    <property type="molecule type" value="Genomic_DNA"/>
</dbReference>
<proteinExistence type="predicted"/>
<sequence length="181" mass="20564">QYYQYYIPPISSFKTFLYPFFCHKQHPSNPSGEAICADFHVTKATLKHALYTFLTSASEAQGQRPLLVVRAMFLSRQHTIIASPFRDTRGLDSIAVFSCPTKPSLTDWDPSREARQLDKGYWFLYCRAWPALFSLGNLDRHQNNQGNSKSKTTGPGLHLVTGLNQILCLKTSETKSFKVHC</sequence>
<comment type="caution">
    <text evidence="1">The sequence shown here is derived from an EMBL/GenBank/DDBJ whole genome shotgun (WGS) entry which is preliminary data.</text>
</comment>
<gene>
    <name evidence="1" type="ORF">VP01_5529g1</name>
</gene>
<dbReference type="VEuPathDB" id="FungiDB:VP01_5529g1"/>